<dbReference type="Gene3D" id="3.10.450.50">
    <property type="match status" value="1"/>
</dbReference>
<dbReference type="Pfam" id="PF13577">
    <property type="entry name" value="SnoaL_4"/>
    <property type="match status" value="1"/>
</dbReference>
<gene>
    <name evidence="2" type="ORF">BJ988_000506</name>
</gene>
<dbReference type="EMBL" id="JACBZR010000001">
    <property type="protein sequence ID" value="NYI75858.1"/>
    <property type="molecule type" value="Genomic_DNA"/>
</dbReference>
<dbReference type="RefSeq" id="WP_179656531.1">
    <property type="nucleotide sequence ID" value="NZ_JACBZR010000001.1"/>
</dbReference>
<dbReference type="CDD" id="cd00531">
    <property type="entry name" value="NTF2_like"/>
    <property type="match status" value="1"/>
</dbReference>
<protein>
    <submittedName>
        <fullName evidence="2">Uncharacterized protein (TIGR02246 family)</fullName>
    </submittedName>
</protein>
<reference evidence="2 3" key="1">
    <citation type="submission" date="2020-07" db="EMBL/GenBank/DDBJ databases">
        <title>Sequencing the genomes of 1000 actinobacteria strains.</title>
        <authorList>
            <person name="Klenk H.-P."/>
        </authorList>
    </citation>
    <scope>NUCLEOTIDE SEQUENCE [LARGE SCALE GENOMIC DNA]</scope>
    <source>
        <strain evidence="2 3">DSM 26487</strain>
    </source>
</reference>
<dbReference type="NCBIfam" id="TIGR02246">
    <property type="entry name" value="SgcJ/EcaC family oxidoreductase"/>
    <property type="match status" value="1"/>
</dbReference>
<sequence>MPEGADECSREHTDAEQIRNLFSLYAFAYDQGEANKFAALFAEDGVFEIVDGPTVRGREALASMVTAAAARPGRTLHMVSNVRVTVMGDDAKGQAYVMLLLISEGSLRVVAMGTYDDTLVRAPSGWMLSRRRFKPDVGPDANGIPITWGAATDVSP</sequence>
<dbReference type="InterPro" id="IPR011944">
    <property type="entry name" value="Steroid_delta5-4_isomerase"/>
</dbReference>
<evidence type="ECO:0000259" key="1">
    <source>
        <dbReference type="Pfam" id="PF13577"/>
    </source>
</evidence>
<feature type="domain" description="SnoaL-like" evidence="1">
    <location>
        <begin position="11"/>
        <end position="132"/>
    </location>
</feature>
<name>A0A7Z0IQK4_9ACTN</name>
<evidence type="ECO:0000313" key="2">
    <source>
        <dbReference type="EMBL" id="NYI75858.1"/>
    </source>
</evidence>
<accession>A0A7Z0IQK4</accession>
<organism evidence="2 3">
    <name type="scientific">Nocardioides panzhihuensis</name>
    <dbReference type="NCBI Taxonomy" id="860243"/>
    <lineage>
        <taxon>Bacteria</taxon>
        <taxon>Bacillati</taxon>
        <taxon>Actinomycetota</taxon>
        <taxon>Actinomycetes</taxon>
        <taxon>Propionibacteriales</taxon>
        <taxon>Nocardioidaceae</taxon>
        <taxon>Nocardioides</taxon>
    </lineage>
</organism>
<dbReference type="SUPFAM" id="SSF54427">
    <property type="entry name" value="NTF2-like"/>
    <property type="match status" value="1"/>
</dbReference>
<keyword evidence="3" id="KW-1185">Reference proteome</keyword>
<evidence type="ECO:0000313" key="3">
    <source>
        <dbReference type="Proteomes" id="UP000564496"/>
    </source>
</evidence>
<dbReference type="AlphaFoldDB" id="A0A7Z0IQK4"/>
<dbReference type="Proteomes" id="UP000564496">
    <property type="component" value="Unassembled WGS sequence"/>
</dbReference>
<dbReference type="InterPro" id="IPR037401">
    <property type="entry name" value="SnoaL-like"/>
</dbReference>
<comment type="caution">
    <text evidence="2">The sequence shown here is derived from an EMBL/GenBank/DDBJ whole genome shotgun (WGS) entry which is preliminary data.</text>
</comment>
<proteinExistence type="predicted"/>
<dbReference type="InterPro" id="IPR032710">
    <property type="entry name" value="NTF2-like_dom_sf"/>
</dbReference>